<feature type="transmembrane region" description="Helical" evidence="19">
    <location>
        <begin position="37"/>
        <end position="59"/>
    </location>
</feature>
<comment type="catalytic activity">
    <reaction evidence="18 19">
        <text>alpha-ribazole 5'-phosphate + adenosylcob(III)inamide-GDP = adenosylcob(III)alamin 5'-phosphate + GMP + H(+)</text>
        <dbReference type="Rhea" id="RHEA:23560"/>
        <dbReference type="ChEBI" id="CHEBI:15378"/>
        <dbReference type="ChEBI" id="CHEBI:57918"/>
        <dbReference type="ChEBI" id="CHEBI:58115"/>
        <dbReference type="ChEBI" id="CHEBI:60487"/>
        <dbReference type="ChEBI" id="CHEBI:60493"/>
        <dbReference type="EC" id="2.7.8.26"/>
    </reaction>
</comment>
<evidence type="ECO:0000256" key="3">
    <source>
        <dbReference type="ARBA" id="ARBA00004663"/>
    </source>
</evidence>
<comment type="catalytic activity">
    <reaction evidence="17 19">
        <text>alpha-ribazole + adenosylcob(III)inamide-GDP = adenosylcob(III)alamin + GMP + H(+)</text>
        <dbReference type="Rhea" id="RHEA:16049"/>
        <dbReference type="ChEBI" id="CHEBI:10329"/>
        <dbReference type="ChEBI" id="CHEBI:15378"/>
        <dbReference type="ChEBI" id="CHEBI:18408"/>
        <dbReference type="ChEBI" id="CHEBI:58115"/>
        <dbReference type="ChEBI" id="CHEBI:60487"/>
        <dbReference type="EC" id="2.7.8.26"/>
    </reaction>
</comment>
<evidence type="ECO:0000256" key="15">
    <source>
        <dbReference type="ARBA" id="ARBA00032605"/>
    </source>
</evidence>
<evidence type="ECO:0000256" key="5">
    <source>
        <dbReference type="ARBA" id="ARBA00013200"/>
    </source>
</evidence>
<keyword evidence="10 19" id="KW-0812">Transmembrane</keyword>
<evidence type="ECO:0000256" key="16">
    <source>
        <dbReference type="ARBA" id="ARBA00032853"/>
    </source>
</evidence>
<feature type="transmembrane region" description="Helical" evidence="19">
    <location>
        <begin position="65"/>
        <end position="83"/>
    </location>
</feature>
<keyword evidence="11 19" id="KW-0460">Magnesium</keyword>
<evidence type="ECO:0000256" key="8">
    <source>
        <dbReference type="ARBA" id="ARBA00022573"/>
    </source>
</evidence>
<dbReference type="EC" id="2.7.8.26" evidence="5 19"/>
<dbReference type="NCBIfam" id="TIGR00317">
    <property type="entry name" value="cobS"/>
    <property type="match status" value="1"/>
</dbReference>
<dbReference type="PANTHER" id="PTHR34148:SF1">
    <property type="entry name" value="ADENOSYLCOBINAMIDE-GDP RIBAZOLETRANSFERASE"/>
    <property type="match status" value="1"/>
</dbReference>
<feature type="transmembrane region" description="Helical" evidence="19">
    <location>
        <begin position="141"/>
        <end position="165"/>
    </location>
</feature>
<evidence type="ECO:0000256" key="12">
    <source>
        <dbReference type="ARBA" id="ARBA00022989"/>
    </source>
</evidence>
<evidence type="ECO:0000256" key="14">
    <source>
        <dbReference type="ARBA" id="ARBA00025228"/>
    </source>
</evidence>
<dbReference type="HAMAP" id="MF_00719">
    <property type="entry name" value="CobS"/>
    <property type="match status" value="1"/>
</dbReference>
<dbReference type="GO" id="GO:0009236">
    <property type="term" value="P:cobalamin biosynthetic process"/>
    <property type="evidence" value="ECO:0007669"/>
    <property type="project" value="UniProtKB-UniRule"/>
</dbReference>
<keyword evidence="13 19" id="KW-0472">Membrane</keyword>
<dbReference type="RefSeq" id="WP_189455393.1">
    <property type="nucleotide sequence ID" value="NZ_BMYD01000002.1"/>
</dbReference>
<protein>
    <recommendedName>
        <fullName evidence="6 19">Adenosylcobinamide-GDP ribazoletransferase</fullName>
        <ecNumber evidence="5 19">2.7.8.26</ecNumber>
    </recommendedName>
    <alternativeName>
        <fullName evidence="16 19">Cobalamin synthase</fullName>
    </alternativeName>
    <alternativeName>
        <fullName evidence="15 19">Cobalamin-5'-phosphate synthase</fullName>
    </alternativeName>
</protein>
<evidence type="ECO:0000313" key="20">
    <source>
        <dbReference type="EMBL" id="GHA80020.1"/>
    </source>
</evidence>
<evidence type="ECO:0000256" key="4">
    <source>
        <dbReference type="ARBA" id="ARBA00010561"/>
    </source>
</evidence>
<comment type="subcellular location">
    <subcellularLocation>
        <location evidence="2 19">Cell membrane</location>
        <topology evidence="2 19">Multi-pass membrane protein</topology>
    </subcellularLocation>
</comment>
<evidence type="ECO:0000256" key="18">
    <source>
        <dbReference type="ARBA" id="ARBA00049504"/>
    </source>
</evidence>
<dbReference type="GO" id="GO:0008818">
    <property type="term" value="F:cobalamin 5'-phosphate synthase activity"/>
    <property type="evidence" value="ECO:0007669"/>
    <property type="project" value="UniProtKB-UniRule"/>
</dbReference>
<evidence type="ECO:0000256" key="10">
    <source>
        <dbReference type="ARBA" id="ARBA00022692"/>
    </source>
</evidence>
<dbReference type="GO" id="GO:0051073">
    <property type="term" value="F:adenosylcobinamide-GDP ribazoletransferase activity"/>
    <property type="evidence" value="ECO:0007669"/>
    <property type="project" value="UniProtKB-UniRule"/>
</dbReference>
<evidence type="ECO:0000256" key="11">
    <source>
        <dbReference type="ARBA" id="ARBA00022842"/>
    </source>
</evidence>
<dbReference type="GO" id="GO:0005886">
    <property type="term" value="C:plasma membrane"/>
    <property type="evidence" value="ECO:0007669"/>
    <property type="project" value="UniProtKB-SubCell"/>
</dbReference>
<comment type="cofactor">
    <cofactor evidence="1 19">
        <name>Mg(2+)</name>
        <dbReference type="ChEBI" id="CHEBI:18420"/>
    </cofactor>
</comment>
<sequence length="263" mass="27810">MRALTHEARLVIVALQYFTRLPVPALRHFETRWLSQAVRYFPVVGLVVGALTALVLFAAAIALPWPLATALALAASLAITGAFHEDGLADTFDALGGHVPRERALEIMRDSRIGTYGAAALVLALLVRWQALVALRLPEAMVLLVVGHAVSRAAAALLMAGLPYVRLDVDAKAKPVAQPMGTGQAIVTGLIGLLPLVGVIAWQPRLAPSLAVALGAVALVHALCRRWLHRRLGGYTGDGLGATQQLAEIAFALAWIAALRAGF</sequence>
<evidence type="ECO:0000256" key="6">
    <source>
        <dbReference type="ARBA" id="ARBA00015850"/>
    </source>
</evidence>
<evidence type="ECO:0000256" key="19">
    <source>
        <dbReference type="HAMAP-Rule" id="MF_00719"/>
    </source>
</evidence>
<evidence type="ECO:0000256" key="13">
    <source>
        <dbReference type="ARBA" id="ARBA00023136"/>
    </source>
</evidence>
<keyword evidence="8 19" id="KW-0169">Cobalamin biosynthesis</keyword>
<evidence type="ECO:0000313" key="21">
    <source>
        <dbReference type="Proteomes" id="UP000646426"/>
    </source>
</evidence>
<keyword evidence="12 19" id="KW-1133">Transmembrane helix</keyword>
<dbReference type="InterPro" id="IPR003805">
    <property type="entry name" value="CobS"/>
</dbReference>
<dbReference type="Proteomes" id="UP000646426">
    <property type="component" value="Unassembled WGS sequence"/>
</dbReference>
<comment type="pathway">
    <text evidence="3 19">Cofactor biosynthesis; adenosylcobalamin biosynthesis; adenosylcobalamin from cob(II)yrinate a,c-diamide: step 7/7.</text>
</comment>
<name>A0A918W9G9_9GAMM</name>
<evidence type="ECO:0000256" key="7">
    <source>
        <dbReference type="ARBA" id="ARBA00022475"/>
    </source>
</evidence>
<evidence type="ECO:0000256" key="2">
    <source>
        <dbReference type="ARBA" id="ARBA00004651"/>
    </source>
</evidence>
<evidence type="ECO:0000256" key="9">
    <source>
        <dbReference type="ARBA" id="ARBA00022679"/>
    </source>
</evidence>
<feature type="transmembrane region" description="Helical" evidence="19">
    <location>
        <begin position="209"/>
        <end position="228"/>
    </location>
</feature>
<feature type="transmembrane region" description="Helical" evidence="19">
    <location>
        <begin position="113"/>
        <end position="135"/>
    </location>
</feature>
<comment type="caution">
    <text evidence="20">The sequence shown here is derived from an EMBL/GenBank/DDBJ whole genome shotgun (WGS) entry which is preliminary data.</text>
</comment>
<keyword evidence="9 19" id="KW-0808">Transferase</keyword>
<evidence type="ECO:0000256" key="1">
    <source>
        <dbReference type="ARBA" id="ARBA00001946"/>
    </source>
</evidence>
<organism evidence="20 21">
    <name type="scientific">Cognatilysobacter bugurensis</name>
    <dbReference type="NCBI Taxonomy" id="543356"/>
    <lineage>
        <taxon>Bacteria</taxon>
        <taxon>Pseudomonadati</taxon>
        <taxon>Pseudomonadota</taxon>
        <taxon>Gammaproteobacteria</taxon>
        <taxon>Lysobacterales</taxon>
        <taxon>Lysobacteraceae</taxon>
        <taxon>Cognatilysobacter</taxon>
    </lineage>
</organism>
<keyword evidence="21" id="KW-1185">Reference proteome</keyword>
<proteinExistence type="inferred from homology"/>
<accession>A0A918W9G9</accession>
<reference evidence="20" key="2">
    <citation type="submission" date="2020-09" db="EMBL/GenBank/DDBJ databases">
        <authorList>
            <person name="Sun Q."/>
            <person name="Kim S."/>
        </authorList>
    </citation>
    <scope>NUCLEOTIDE SEQUENCE</scope>
    <source>
        <strain evidence="20">KCTC 23077</strain>
    </source>
</reference>
<reference evidence="20" key="1">
    <citation type="journal article" date="2014" name="Int. J. Syst. Evol. Microbiol.">
        <title>Complete genome sequence of Corynebacterium casei LMG S-19264T (=DSM 44701T), isolated from a smear-ripened cheese.</title>
        <authorList>
            <consortium name="US DOE Joint Genome Institute (JGI-PGF)"/>
            <person name="Walter F."/>
            <person name="Albersmeier A."/>
            <person name="Kalinowski J."/>
            <person name="Ruckert C."/>
        </authorList>
    </citation>
    <scope>NUCLEOTIDE SEQUENCE</scope>
    <source>
        <strain evidence="20">KCTC 23077</strain>
    </source>
</reference>
<keyword evidence="7 19" id="KW-1003">Cell membrane</keyword>
<dbReference type="Pfam" id="PF02654">
    <property type="entry name" value="CobS"/>
    <property type="match status" value="1"/>
</dbReference>
<evidence type="ECO:0000256" key="17">
    <source>
        <dbReference type="ARBA" id="ARBA00048623"/>
    </source>
</evidence>
<comment type="function">
    <text evidence="14 19">Joins adenosylcobinamide-GDP and alpha-ribazole to generate adenosylcobalamin (Ado-cobalamin). Also synthesizes adenosylcobalamin 5'-phosphate from adenosylcobinamide-GDP and alpha-ribazole 5'-phosphate.</text>
</comment>
<dbReference type="PANTHER" id="PTHR34148">
    <property type="entry name" value="ADENOSYLCOBINAMIDE-GDP RIBAZOLETRANSFERASE"/>
    <property type="match status" value="1"/>
</dbReference>
<gene>
    <name evidence="19 20" type="primary">cobS</name>
    <name evidence="20" type="ORF">GCM10007067_17040</name>
</gene>
<dbReference type="AlphaFoldDB" id="A0A918W9G9"/>
<comment type="similarity">
    <text evidence="4 19">Belongs to the CobS family.</text>
</comment>
<dbReference type="EMBL" id="BMYD01000002">
    <property type="protein sequence ID" value="GHA80020.1"/>
    <property type="molecule type" value="Genomic_DNA"/>
</dbReference>
<feature type="transmembrane region" description="Helical" evidence="19">
    <location>
        <begin position="185"/>
        <end position="203"/>
    </location>
</feature>
<dbReference type="NCBIfam" id="NF001277">
    <property type="entry name" value="PRK00235.1-3"/>
    <property type="match status" value="1"/>
</dbReference>